<dbReference type="GO" id="GO:0005524">
    <property type="term" value="F:ATP binding"/>
    <property type="evidence" value="ECO:0007669"/>
    <property type="project" value="UniProtKB-KW"/>
</dbReference>
<dbReference type="PANTHER" id="PTHR42788">
    <property type="entry name" value="TAURINE IMPORT ATP-BINDING PROTEIN-RELATED"/>
    <property type="match status" value="1"/>
</dbReference>
<organism evidence="5 6">
    <name type="scientific">Fibrobacter intestinalis</name>
    <dbReference type="NCBI Taxonomy" id="28122"/>
    <lineage>
        <taxon>Bacteria</taxon>
        <taxon>Pseudomonadati</taxon>
        <taxon>Fibrobacterota</taxon>
        <taxon>Fibrobacteria</taxon>
        <taxon>Fibrobacterales</taxon>
        <taxon>Fibrobacteraceae</taxon>
        <taxon>Fibrobacter</taxon>
    </lineage>
</organism>
<evidence type="ECO:0000256" key="2">
    <source>
        <dbReference type="ARBA" id="ARBA00022741"/>
    </source>
</evidence>
<evidence type="ECO:0000256" key="1">
    <source>
        <dbReference type="ARBA" id="ARBA00022448"/>
    </source>
</evidence>
<name>A0A1M6VMX7_9BACT</name>
<dbReference type="PANTHER" id="PTHR42788:SF13">
    <property type="entry name" value="ALIPHATIC SULFONATES IMPORT ATP-BINDING PROTEIN SSUB"/>
    <property type="match status" value="1"/>
</dbReference>
<dbReference type="InterPro" id="IPR003439">
    <property type="entry name" value="ABC_transporter-like_ATP-bd"/>
</dbReference>
<accession>A0A1M6VMX7</accession>
<sequence length="279" mass="31447">MENFDFIIEAKNIVKDFPESDGGLRRVLDGISFGVKRREFLSIIGPSGCGKSTLIRIAAGLETATDGCFLLDGKKVSGTGAERGMVFQKYTLFPWLSVKQNVMFGLESSGFGKDEAEETARQWLEIVGLDRYSEYYPKQLSGGMQQRVAIARALAPQPRVLLMDEPFGALDAQTRSQMQKYLLEVWKNIDITILFVTHDLDEAVFLSDRILTLQANPGKVKEFVEVDVPRPRNEESLFLLQFVETRKYVEDLIHPTVENKVPVETFNIVNMVGKKNSTK</sequence>
<reference evidence="6" key="1">
    <citation type="submission" date="2016-11" db="EMBL/GenBank/DDBJ databases">
        <authorList>
            <person name="Varghese N."/>
            <person name="Submissions S."/>
        </authorList>
    </citation>
    <scope>NUCLEOTIDE SEQUENCE [LARGE SCALE GENOMIC DNA]</scope>
    <source>
        <strain evidence="6">UWOS</strain>
    </source>
</reference>
<dbReference type="InterPro" id="IPR050166">
    <property type="entry name" value="ABC_transporter_ATP-bind"/>
</dbReference>
<gene>
    <name evidence="5" type="ORF">SAMN05720469_11943</name>
</gene>
<dbReference type="RefSeq" id="WP_073304851.1">
    <property type="nucleotide sequence ID" value="NZ_FRAW01000019.1"/>
</dbReference>
<dbReference type="Gene3D" id="3.40.50.300">
    <property type="entry name" value="P-loop containing nucleotide triphosphate hydrolases"/>
    <property type="match status" value="1"/>
</dbReference>
<proteinExistence type="predicted"/>
<dbReference type="PROSITE" id="PS50893">
    <property type="entry name" value="ABC_TRANSPORTER_2"/>
    <property type="match status" value="1"/>
</dbReference>
<keyword evidence="3 5" id="KW-0067">ATP-binding</keyword>
<dbReference type="EMBL" id="FRAW01000019">
    <property type="protein sequence ID" value="SHK82917.1"/>
    <property type="molecule type" value="Genomic_DNA"/>
</dbReference>
<dbReference type="Proteomes" id="UP000184275">
    <property type="component" value="Unassembled WGS sequence"/>
</dbReference>
<dbReference type="AlphaFoldDB" id="A0A1M6VMX7"/>
<keyword evidence="1" id="KW-0813">Transport</keyword>
<dbReference type="InterPro" id="IPR003593">
    <property type="entry name" value="AAA+_ATPase"/>
</dbReference>
<keyword evidence="6" id="KW-1185">Reference proteome</keyword>
<dbReference type="PROSITE" id="PS00211">
    <property type="entry name" value="ABC_TRANSPORTER_1"/>
    <property type="match status" value="1"/>
</dbReference>
<dbReference type="SUPFAM" id="SSF52540">
    <property type="entry name" value="P-loop containing nucleoside triphosphate hydrolases"/>
    <property type="match status" value="1"/>
</dbReference>
<evidence type="ECO:0000313" key="6">
    <source>
        <dbReference type="Proteomes" id="UP000184275"/>
    </source>
</evidence>
<dbReference type="GO" id="GO:0016887">
    <property type="term" value="F:ATP hydrolysis activity"/>
    <property type="evidence" value="ECO:0007669"/>
    <property type="project" value="InterPro"/>
</dbReference>
<evidence type="ECO:0000256" key="3">
    <source>
        <dbReference type="ARBA" id="ARBA00022840"/>
    </source>
</evidence>
<protein>
    <submittedName>
        <fullName evidence="5">NitT/TauT family transport system ATP-binding protein</fullName>
    </submittedName>
</protein>
<dbReference type="Pfam" id="PF00005">
    <property type="entry name" value="ABC_tran"/>
    <property type="match status" value="1"/>
</dbReference>
<dbReference type="InterPro" id="IPR027417">
    <property type="entry name" value="P-loop_NTPase"/>
</dbReference>
<feature type="domain" description="ABC transporter" evidence="4">
    <location>
        <begin position="8"/>
        <end position="240"/>
    </location>
</feature>
<evidence type="ECO:0000259" key="4">
    <source>
        <dbReference type="PROSITE" id="PS50893"/>
    </source>
</evidence>
<dbReference type="SMART" id="SM00382">
    <property type="entry name" value="AAA"/>
    <property type="match status" value="1"/>
</dbReference>
<dbReference type="InterPro" id="IPR017871">
    <property type="entry name" value="ABC_transporter-like_CS"/>
</dbReference>
<dbReference type="CDD" id="cd03293">
    <property type="entry name" value="ABC_NrtD_SsuB_transporters"/>
    <property type="match status" value="1"/>
</dbReference>
<evidence type="ECO:0000313" key="5">
    <source>
        <dbReference type="EMBL" id="SHK82917.1"/>
    </source>
</evidence>
<keyword evidence="2" id="KW-0547">Nucleotide-binding</keyword>